<name>A0A919VW76_9ACTN</name>
<organism evidence="1 2">
    <name type="scientific">Actinoplanes auranticolor</name>
    <dbReference type="NCBI Taxonomy" id="47988"/>
    <lineage>
        <taxon>Bacteria</taxon>
        <taxon>Bacillati</taxon>
        <taxon>Actinomycetota</taxon>
        <taxon>Actinomycetes</taxon>
        <taxon>Micromonosporales</taxon>
        <taxon>Micromonosporaceae</taxon>
        <taxon>Actinoplanes</taxon>
    </lineage>
</organism>
<keyword evidence="2" id="KW-1185">Reference proteome</keyword>
<comment type="caution">
    <text evidence="1">The sequence shown here is derived from an EMBL/GenBank/DDBJ whole genome shotgun (WGS) entry which is preliminary data.</text>
</comment>
<sequence length="84" mass="9303">MSKFGRQPARVALRRERYTIKLAAELIGVPESHLRIAVGGYARPMDAVRKKLPTLVGVPLEQLFTPAAIEKPYDASKNAWADLS</sequence>
<dbReference type="Proteomes" id="UP000681340">
    <property type="component" value="Unassembled WGS sequence"/>
</dbReference>
<dbReference type="EMBL" id="BOQL01000071">
    <property type="protein sequence ID" value="GIM78057.1"/>
    <property type="molecule type" value="Genomic_DNA"/>
</dbReference>
<evidence type="ECO:0000313" key="1">
    <source>
        <dbReference type="EMBL" id="GIM78057.1"/>
    </source>
</evidence>
<dbReference type="RefSeq" id="WP_212993714.1">
    <property type="nucleotide sequence ID" value="NZ_BAABEA010000021.1"/>
</dbReference>
<reference evidence="1" key="1">
    <citation type="submission" date="2021-03" db="EMBL/GenBank/DDBJ databases">
        <title>Whole genome shotgun sequence of Actinoplanes auranticolor NBRC 12245.</title>
        <authorList>
            <person name="Komaki H."/>
            <person name="Tamura T."/>
        </authorList>
    </citation>
    <scope>NUCLEOTIDE SEQUENCE</scope>
    <source>
        <strain evidence="1">NBRC 12245</strain>
    </source>
</reference>
<protein>
    <submittedName>
        <fullName evidence="1">Uncharacterized protein</fullName>
    </submittedName>
</protein>
<dbReference type="AlphaFoldDB" id="A0A919VW76"/>
<gene>
    <name evidence="1" type="ORF">Aau02nite_79030</name>
</gene>
<accession>A0A919VW76</accession>
<proteinExistence type="predicted"/>
<evidence type="ECO:0000313" key="2">
    <source>
        <dbReference type="Proteomes" id="UP000681340"/>
    </source>
</evidence>